<dbReference type="EMBL" id="FCOA02000028">
    <property type="protein sequence ID" value="SAK85922.1"/>
    <property type="molecule type" value="Genomic_DNA"/>
</dbReference>
<dbReference type="AlphaFoldDB" id="A0A158CU62"/>
<dbReference type="STRING" id="1777140.AWB79_05999"/>
<evidence type="ECO:0000313" key="2">
    <source>
        <dbReference type="EMBL" id="SAK85922.1"/>
    </source>
</evidence>
<reference evidence="2" key="1">
    <citation type="submission" date="2016-01" db="EMBL/GenBank/DDBJ databases">
        <authorList>
            <person name="Peeters C."/>
        </authorList>
    </citation>
    <scope>NUCLEOTIDE SEQUENCE</scope>
    <source>
        <strain evidence="2">LMG 29322</strain>
    </source>
</reference>
<feature type="domain" description="AB hydrolase-1" evidence="1">
    <location>
        <begin position="35"/>
        <end position="259"/>
    </location>
</feature>
<dbReference type="PRINTS" id="PR00111">
    <property type="entry name" value="ABHYDROLASE"/>
</dbReference>
<dbReference type="PANTHER" id="PTHR43433">
    <property type="entry name" value="HYDROLASE, ALPHA/BETA FOLD FAMILY PROTEIN"/>
    <property type="match status" value="1"/>
</dbReference>
<dbReference type="GO" id="GO:0004806">
    <property type="term" value="F:triacylglycerol lipase activity"/>
    <property type="evidence" value="ECO:0007669"/>
    <property type="project" value="TreeGrafter"/>
</dbReference>
<comment type="caution">
    <text evidence="2">The sequence shown here is derived from an EMBL/GenBank/DDBJ whole genome shotgun (WGS) entry which is preliminary data.</text>
</comment>
<accession>A0A158CU62</accession>
<evidence type="ECO:0000313" key="3">
    <source>
        <dbReference type="Proteomes" id="UP000054851"/>
    </source>
</evidence>
<gene>
    <name evidence="2" type="ORF">AWB79_05999</name>
</gene>
<dbReference type="GO" id="GO:0046503">
    <property type="term" value="P:glycerolipid catabolic process"/>
    <property type="evidence" value="ECO:0007669"/>
    <property type="project" value="TreeGrafter"/>
</dbReference>
<organism evidence="2 3">
    <name type="scientific">Caballeronia hypogeia</name>
    <dbReference type="NCBI Taxonomy" id="1777140"/>
    <lineage>
        <taxon>Bacteria</taxon>
        <taxon>Pseudomonadati</taxon>
        <taxon>Pseudomonadota</taxon>
        <taxon>Betaproteobacteria</taxon>
        <taxon>Burkholderiales</taxon>
        <taxon>Burkholderiaceae</taxon>
        <taxon>Caballeronia</taxon>
    </lineage>
</organism>
<sequence>MEMNTTTVSGMEIRTIDVGGQRLRVATRRGSASLPPLVIFNGIGANLELVAPFVEALDDVEVVIFDMPGVGGSPAPVFPYRFTNLCLMTDRLLAQLGHTGPVDVMGVSWGGALAQQFAHLYPERCRRLVLASTSPGVIMVPASVSVLTKMIGPRRYRDPDYLEKVGADLYGGAFRSDPSLLKTHGRHIQAPGGRGYLYQLMAAWGWSSLLWLGGLAQPTLVIHGDDDPIVPLVNAKILASRIPRASLQVVSDGHLFVITRAFEAAQAVQRFLAEE</sequence>
<proteinExistence type="predicted"/>
<dbReference type="Pfam" id="PF00561">
    <property type="entry name" value="Abhydrolase_1"/>
    <property type="match status" value="1"/>
</dbReference>
<protein>
    <submittedName>
        <fullName evidence="2">Poly(3-hydroxyalkanoate) depolymerase</fullName>
    </submittedName>
</protein>
<dbReference type="NCBIfam" id="TIGR02240">
    <property type="entry name" value="PHA_depoly_arom"/>
    <property type="match status" value="1"/>
</dbReference>
<dbReference type="InterPro" id="IPR000073">
    <property type="entry name" value="AB_hydrolase_1"/>
</dbReference>
<dbReference type="Gene3D" id="3.40.50.1820">
    <property type="entry name" value="alpha/beta hydrolase"/>
    <property type="match status" value="1"/>
</dbReference>
<dbReference type="InterPro" id="IPR050471">
    <property type="entry name" value="AB_hydrolase"/>
</dbReference>
<dbReference type="InterPro" id="IPR029058">
    <property type="entry name" value="AB_hydrolase_fold"/>
</dbReference>
<evidence type="ECO:0000259" key="1">
    <source>
        <dbReference type="Pfam" id="PF00561"/>
    </source>
</evidence>
<dbReference type="InterPro" id="IPR011942">
    <property type="entry name" value="PHA_depoly_arom"/>
</dbReference>
<keyword evidence="3" id="KW-1185">Reference proteome</keyword>
<name>A0A158CU62_9BURK</name>
<dbReference type="Proteomes" id="UP000054851">
    <property type="component" value="Unassembled WGS sequence"/>
</dbReference>
<dbReference type="OrthoDB" id="7616518at2"/>
<dbReference type="SUPFAM" id="SSF53474">
    <property type="entry name" value="alpha/beta-Hydrolases"/>
    <property type="match status" value="1"/>
</dbReference>
<dbReference type="PANTHER" id="PTHR43433:SF5">
    <property type="entry name" value="AB HYDROLASE-1 DOMAIN-CONTAINING PROTEIN"/>
    <property type="match status" value="1"/>
</dbReference>